<dbReference type="InterPro" id="IPR041471">
    <property type="entry name" value="UvrB_inter"/>
</dbReference>
<evidence type="ECO:0000313" key="17">
    <source>
        <dbReference type="Proteomes" id="UP000199695"/>
    </source>
</evidence>
<dbReference type="PANTHER" id="PTHR47964:SF1">
    <property type="entry name" value="ATP-DEPENDENT DNA HELICASE HOMOLOG RECG, CHLOROPLASTIC"/>
    <property type="match status" value="1"/>
</dbReference>
<dbReference type="PANTHER" id="PTHR47964">
    <property type="entry name" value="ATP-DEPENDENT DNA HELICASE HOMOLOG RECG, CHLOROPLASTIC"/>
    <property type="match status" value="1"/>
</dbReference>
<evidence type="ECO:0000256" key="9">
    <source>
        <dbReference type="ARBA" id="ARBA00023204"/>
    </source>
</evidence>
<evidence type="ECO:0000256" key="7">
    <source>
        <dbReference type="ARBA" id="ARBA00022840"/>
    </source>
</evidence>
<keyword evidence="6 16" id="KW-0347">Helicase</keyword>
<comment type="similarity">
    <text evidence="10 13">In the N-terminal section; belongs to the UvrB family.</text>
</comment>
<dbReference type="Gene3D" id="3.40.50.300">
    <property type="entry name" value="P-loop containing nucleotide triphosphate hydrolases"/>
    <property type="match status" value="2"/>
</dbReference>
<dbReference type="SMART" id="SM00490">
    <property type="entry name" value="HELICc"/>
    <property type="match status" value="1"/>
</dbReference>
<gene>
    <name evidence="13" type="primary">mfd</name>
    <name evidence="16" type="ORF">SAMN05444955_11647</name>
</gene>
<keyword evidence="17" id="KW-1185">Reference proteome</keyword>
<dbReference type="PROSITE" id="PS51194">
    <property type="entry name" value="HELICASE_CTER"/>
    <property type="match status" value="1"/>
</dbReference>
<dbReference type="SUPFAM" id="SSF143517">
    <property type="entry name" value="TRCF domain-like"/>
    <property type="match status" value="1"/>
</dbReference>
<dbReference type="EMBL" id="FOCQ01000016">
    <property type="protein sequence ID" value="SEN64076.1"/>
    <property type="molecule type" value="Genomic_DNA"/>
</dbReference>
<dbReference type="Pfam" id="PF17757">
    <property type="entry name" value="UvrB_inter"/>
    <property type="match status" value="1"/>
</dbReference>
<dbReference type="Pfam" id="PF00270">
    <property type="entry name" value="DEAD"/>
    <property type="match status" value="1"/>
</dbReference>
<keyword evidence="7 13" id="KW-0067">ATP-binding</keyword>
<evidence type="ECO:0000256" key="11">
    <source>
        <dbReference type="ARBA" id="ARBA00061399"/>
    </source>
</evidence>
<dbReference type="CDD" id="cd18810">
    <property type="entry name" value="SF2_C_TRCF"/>
    <property type="match status" value="1"/>
</dbReference>
<dbReference type="InterPro" id="IPR047112">
    <property type="entry name" value="RecG/Mfd"/>
</dbReference>
<comment type="subcellular location">
    <subcellularLocation>
        <location evidence="1 13">Cytoplasm</location>
    </subcellularLocation>
</comment>
<evidence type="ECO:0000256" key="2">
    <source>
        <dbReference type="ARBA" id="ARBA00022490"/>
    </source>
</evidence>
<dbReference type="SMART" id="SM00982">
    <property type="entry name" value="TRCF"/>
    <property type="match status" value="1"/>
</dbReference>
<dbReference type="InterPro" id="IPR014001">
    <property type="entry name" value="Helicase_ATP-bd"/>
</dbReference>
<dbReference type="FunFam" id="3.40.50.300:FF:000546">
    <property type="entry name" value="Transcription-repair-coupling factor"/>
    <property type="match status" value="1"/>
</dbReference>
<evidence type="ECO:0000256" key="13">
    <source>
        <dbReference type="HAMAP-Rule" id="MF_00969"/>
    </source>
</evidence>
<evidence type="ECO:0000313" key="16">
    <source>
        <dbReference type="EMBL" id="SEN64076.1"/>
    </source>
</evidence>
<accession>A0A1H8I7S6</accession>
<dbReference type="Pfam" id="PF02559">
    <property type="entry name" value="CarD_TRCF_RID"/>
    <property type="match status" value="1"/>
</dbReference>
<reference evidence="16 17" key="1">
    <citation type="submission" date="2016-10" db="EMBL/GenBank/DDBJ databases">
        <authorList>
            <person name="de Groot N.N."/>
        </authorList>
    </citation>
    <scope>NUCLEOTIDE SEQUENCE [LARGE SCALE GENOMIC DNA]</scope>
    <source>
        <strain evidence="16 17">DSM 46701</strain>
    </source>
</reference>
<dbReference type="SUPFAM" id="SSF141259">
    <property type="entry name" value="CarD-like"/>
    <property type="match status" value="1"/>
</dbReference>
<keyword evidence="4 13" id="KW-0227">DNA damage</keyword>
<dbReference type="STRING" id="1173111.SAMN05444955_11647"/>
<evidence type="ECO:0000256" key="3">
    <source>
        <dbReference type="ARBA" id="ARBA00022741"/>
    </source>
</evidence>
<feature type="domain" description="Helicase ATP-binding" evidence="14">
    <location>
        <begin position="639"/>
        <end position="800"/>
    </location>
</feature>
<dbReference type="InterPro" id="IPR001650">
    <property type="entry name" value="Helicase_C-like"/>
</dbReference>
<dbReference type="InterPro" id="IPR004576">
    <property type="entry name" value="Mfd"/>
</dbReference>
<dbReference type="InterPro" id="IPR005118">
    <property type="entry name" value="TRCF_C"/>
</dbReference>
<proteinExistence type="inferred from homology"/>
<dbReference type="GO" id="GO:0006355">
    <property type="term" value="P:regulation of DNA-templated transcription"/>
    <property type="evidence" value="ECO:0007669"/>
    <property type="project" value="UniProtKB-UniRule"/>
</dbReference>
<dbReference type="Pfam" id="PF03461">
    <property type="entry name" value="TRCF"/>
    <property type="match status" value="1"/>
</dbReference>
<dbReference type="SMART" id="SM01058">
    <property type="entry name" value="CarD_TRCF"/>
    <property type="match status" value="1"/>
</dbReference>
<dbReference type="NCBIfam" id="TIGR00580">
    <property type="entry name" value="mfd"/>
    <property type="match status" value="1"/>
</dbReference>
<dbReference type="Gene3D" id="3.40.50.11180">
    <property type="match status" value="1"/>
</dbReference>
<keyword evidence="8 13" id="KW-0238">DNA-binding</keyword>
<evidence type="ECO:0000256" key="10">
    <source>
        <dbReference type="ARBA" id="ARBA00061104"/>
    </source>
</evidence>
<evidence type="ECO:0000256" key="12">
    <source>
        <dbReference type="ARBA" id="ARBA00070128"/>
    </source>
</evidence>
<dbReference type="Gene3D" id="3.90.1150.50">
    <property type="entry name" value="Transcription-repair-coupling factor, D7 domain"/>
    <property type="match status" value="1"/>
</dbReference>
<evidence type="ECO:0000256" key="6">
    <source>
        <dbReference type="ARBA" id="ARBA00022806"/>
    </source>
</evidence>
<organism evidence="16 17">
    <name type="scientific">Lihuaxuella thermophila</name>
    <dbReference type="NCBI Taxonomy" id="1173111"/>
    <lineage>
        <taxon>Bacteria</taxon>
        <taxon>Bacillati</taxon>
        <taxon>Bacillota</taxon>
        <taxon>Bacilli</taxon>
        <taxon>Bacillales</taxon>
        <taxon>Thermoactinomycetaceae</taxon>
        <taxon>Lihuaxuella</taxon>
    </lineage>
</organism>
<dbReference type="InterPro" id="IPR003711">
    <property type="entry name" value="CarD-like/TRCF_RID"/>
</dbReference>
<comment type="function">
    <text evidence="13">Couples transcription and DNA repair by recognizing RNA polymerase (RNAP) stalled at DNA lesions. Mediates ATP-dependent release of RNAP and its truncated transcript from the DNA, and recruitment of nucleotide excision repair machinery to the damaged site.</text>
</comment>
<dbReference type="GO" id="GO:0005737">
    <property type="term" value="C:cytoplasm"/>
    <property type="evidence" value="ECO:0007669"/>
    <property type="project" value="UniProtKB-SubCell"/>
</dbReference>
<protein>
    <recommendedName>
        <fullName evidence="12 13">Transcription-repair-coupling factor</fullName>
        <shortName evidence="13">TRCF</shortName>
        <ecNumber evidence="13">3.6.4.-</ecNumber>
    </recommendedName>
</protein>
<dbReference type="HAMAP" id="MF_00969">
    <property type="entry name" value="TRCF"/>
    <property type="match status" value="1"/>
</dbReference>
<dbReference type="Gene3D" id="2.40.10.170">
    <property type="match status" value="1"/>
</dbReference>
<dbReference type="InterPro" id="IPR036101">
    <property type="entry name" value="CarD-like/TRCF_RID_sf"/>
</dbReference>
<evidence type="ECO:0000259" key="15">
    <source>
        <dbReference type="PROSITE" id="PS51194"/>
    </source>
</evidence>
<dbReference type="Proteomes" id="UP000199695">
    <property type="component" value="Unassembled WGS sequence"/>
</dbReference>
<keyword evidence="5 13" id="KW-0378">Hydrolase</keyword>
<sequence>MLEPLIHIMRQDSDFQSTAAGLKRNLKEQLVAGLTGTARMLYLTALYHEVKRPILLVTHNLNQAQKAAEDLQEFLPKEEVLLYPANELVTTEIALAGHETLGERIEVLSRLSQGFSGVMIVPFAGLRKLFPPKRVFKLNHISLQVGEEQPLDPLIDRLVKTGYERVDMVEKPGEFSVRGGIVDVYPANFAQPVRIEWFDDEVDSIRPFSVSDQRSIDKWERVIIPPARELFASREFLYQAGERVEKLLEQRLATVKDSALKQKLTESIGFDIEQLKSGTLFTGIYKYIEQIYPDCESLLDYLPKDCVMVLDEPTRIMESAKHMEREEGEWQTALLSQGEFLPRLKISLSYEELILKNEYQRIYLSLFMRQVPGIQPQNIIQMMCRSMQQFHGQMHVLKGEWDRWVKSNYRVIFAASSPDRLERLERVLADYGMEVIHDRSNHPPLPGRPIVRVGALQNGFEMSGIRLAVVTEGEVFTQKQRRTRRNVKLDHAEKIKDYQELKPGDYVVHVNHGIGRYVGIETLNVGGLHKDYLHIQYAGNDKLYVPVEQIEQVQKYVGSEERTPKVYSLGGSEWSKVKNKVRSSVQDIAKDLIELYAKRQQAKGYAFSKDTPYQKEFEAMFPYEETPDQLRSIEEIKTDMEQGRPMDRLLCGDVGYGKTEVAIRAAFKATMDGKQVAVLVPTTILAQQHYETFRERFSGYPVQIRVLSRFRSRKEQKETIEGLKNGTVDIVIGTHRLLSKDIVFKDLGLLIIDEEQRFGVKHKEKIKQIKHNIDVLTLTATPIPRTLHMAMMGVRDLSVIETPPENRFPVQTYVLEYSGALVREAIERELARGGQVYFLYNQVHNIEQMADQIRMLVPDARVAVAHGQMAETELEKVMLDFLDGEYDVLVSTTIIETGVDIPNVNTLIIYDADKMGLSQLYQLRGRVGRSNRIAYAYFTYQRDKVLSETAEKRLQAIKEFTELGSGFKIAMRDLAIRGAGNILGAEQHGHIASVGFELYSQMLKEAVAELQGKKPQEQPAEPQIELSVDAYLPSEYIRDEKQKIELYKKIRAVTTLQEVMDLEEEIEDRFGDLPEPVQNLLRVARIRAYALMYGVETIEQKGDEISLKLHPEQNEKIDGSKLFKLAQEFPGKIRLSSGQRIGIAFKIKGMSSRAALEMVEQFLVKYEMVPKRKGEIQNAGVE</sequence>
<dbReference type="GO" id="GO:0003684">
    <property type="term" value="F:damaged DNA binding"/>
    <property type="evidence" value="ECO:0007669"/>
    <property type="project" value="InterPro"/>
</dbReference>
<dbReference type="InterPro" id="IPR011545">
    <property type="entry name" value="DEAD/DEAH_box_helicase_dom"/>
</dbReference>
<dbReference type="Gene3D" id="3.30.2060.10">
    <property type="entry name" value="Penicillin-binding protein 1b domain"/>
    <property type="match status" value="1"/>
</dbReference>
<dbReference type="AlphaFoldDB" id="A0A1H8I7S6"/>
<dbReference type="PROSITE" id="PS51192">
    <property type="entry name" value="HELICASE_ATP_BIND_1"/>
    <property type="match status" value="1"/>
</dbReference>
<dbReference type="GO" id="GO:0005524">
    <property type="term" value="F:ATP binding"/>
    <property type="evidence" value="ECO:0007669"/>
    <property type="project" value="UniProtKB-UniRule"/>
</dbReference>
<dbReference type="EC" id="3.6.4.-" evidence="13"/>
<evidence type="ECO:0000256" key="8">
    <source>
        <dbReference type="ARBA" id="ARBA00023125"/>
    </source>
</evidence>
<keyword evidence="2 13" id="KW-0963">Cytoplasm</keyword>
<dbReference type="SUPFAM" id="SSF52540">
    <property type="entry name" value="P-loop containing nucleoside triphosphate hydrolases"/>
    <property type="match status" value="4"/>
</dbReference>
<evidence type="ECO:0000256" key="4">
    <source>
        <dbReference type="ARBA" id="ARBA00022763"/>
    </source>
</evidence>
<dbReference type="SMART" id="SM00487">
    <property type="entry name" value="DEXDc"/>
    <property type="match status" value="1"/>
</dbReference>
<keyword evidence="9 13" id="KW-0234">DNA repair</keyword>
<dbReference type="InterPro" id="IPR027417">
    <property type="entry name" value="P-loop_NTPase"/>
</dbReference>
<evidence type="ECO:0000259" key="14">
    <source>
        <dbReference type="PROSITE" id="PS51192"/>
    </source>
</evidence>
<name>A0A1H8I7S6_9BACL</name>
<dbReference type="GO" id="GO:0003678">
    <property type="term" value="F:DNA helicase activity"/>
    <property type="evidence" value="ECO:0007669"/>
    <property type="project" value="TreeGrafter"/>
</dbReference>
<dbReference type="InterPro" id="IPR037235">
    <property type="entry name" value="TRCF-like_C_D7"/>
</dbReference>
<dbReference type="Pfam" id="PF00271">
    <property type="entry name" value="Helicase_C"/>
    <property type="match status" value="1"/>
</dbReference>
<dbReference type="GO" id="GO:0016787">
    <property type="term" value="F:hydrolase activity"/>
    <property type="evidence" value="ECO:0007669"/>
    <property type="project" value="UniProtKB-KW"/>
</dbReference>
<keyword evidence="3 13" id="KW-0547">Nucleotide-binding</keyword>
<comment type="similarity">
    <text evidence="11 13">In the C-terminal section; belongs to the helicase family. RecG subfamily.</text>
</comment>
<evidence type="ECO:0000256" key="5">
    <source>
        <dbReference type="ARBA" id="ARBA00022801"/>
    </source>
</evidence>
<feature type="domain" description="Helicase C-terminal" evidence="15">
    <location>
        <begin position="821"/>
        <end position="975"/>
    </location>
</feature>
<dbReference type="CDD" id="cd17991">
    <property type="entry name" value="DEXHc_TRCF"/>
    <property type="match status" value="1"/>
</dbReference>
<evidence type="ECO:0000256" key="1">
    <source>
        <dbReference type="ARBA" id="ARBA00004496"/>
    </source>
</evidence>
<dbReference type="GO" id="GO:0000716">
    <property type="term" value="P:transcription-coupled nucleotide-excision repair, DNA damage recognition"/>
    <property type="evidence" value="ECO:0007669"/>
    <property type="project" value="UniProtKB-UniRule"/>
</dbReference>